<accession>A0A839QLG1</accession>
<dbReference type="Proteomes" id="UP000523000">
    <property type="component" value="Unassembled WGS sequence"/>
</dbReference>
<evidence type="ECO:0000313" key="3">
    <source>
        <dbReference type="Proteomes" id="UP000523000"/>
    </source>
</evidence>
<protein>
    <submittedName>
        <fullName evidence="2">Uncharacterized protein</fullName>
    </submittedName>
</protein>
<reference evidence="2 3" key="1">
    <citation type="submission" date="2020-08" db="EMBL/GenBank/DDBJ databases">
        <title>Sequencing the genomes of 1000 actinobacteria strains.</title>
        <authorList>
            <person name="Klenk H.-P."/>
        </authorList>
    </citation>
    <scope>NUCLEOTIDE SEQUENCE [LARGE SCALE GENOMIC DNA]</scope>
    <source>
        <strain evidence="2 3">DSM 22826</strain>
    </source>
</reference>
<dbReference type="AlphaFoldDB" id="A0A839QLG1"/>
<dbReference type="RefSeq" id="WP_183512613.1">
    <property type="nucleotide sequence ID" value="NZ_BAABGK010000108.1"/>
</dbReference>
<sequence length="96" mass="10318">MKSFPRHGCYLSAVTLDWVLGVAVAVVAILYSSIGSHLAGRIPGAALRKGCGRLVLALVVFVLFQELHPLRASFSILRLSATVFAAAVVLRWFVVP</sequence>
<feature type="transmembrane region" description="Helical" evidence="1">
    <location>
        <begin position="9"/>
        <end position="34"/>
    </location>
</feature>
<keyword evidence="1" id="KW-0472">Membrane</keyword>
<keyword evidence="1" id="KW-1133">Transmembrane helix</keyword>
<evidence type="ECO:0000256" key="1">
    <source>
        <dbReference type="SAM" id="Phobius"/>
    </source>
</evidence>
<keyword evidence="1" id="KW-0812">Transmembrane</keyword>
<feature type="transmembrane region" description="Helical" evidence="1">
    <location>
        <begin position="46"/>
        <end position="64"/>
    </location>
</feature>
<gene>
    <name evidence="2" type="ORF">E9229_003306</name>
</gene>
<name>A0A839QLG1_9MICC</name>
<dbReference type="EMBL" id="JACHVS010000002">
    <property type="protein sequence ID" value="MBB2997059.1"/>
    <property type="molecule type" value="Genomic_DNA"/>
</dbReference>
<feature type="transmembrane region" description="Helical" evidence="1">
    <location>
        <begin position="76"/>
        <end position="94"/>
    </location>
</feature>
<evidence type="ECO:0000313" key="2">
    <source>
        <dbReference type="EMBL" id="MBB2997059.1"/>
    </source>
</evidence>
<keyword evidence="3" id="KW-1185">Reference proteome</keyword>
<comment type="caution">
    <text evidence="2">The sequence shown here is derived from an EMBL/GenBank/DDBJ whole genome shotgun (WGS) entry which is preliminary data.</text>
</comment>
<organism evidence="2 3">
    <name type="scientific">Paeniglutamicibacter cryotolerans</name>
    <dbReference type="NCBI Taxonomy" id="670079"/>
    <lineage>
        <taxon>Bacteria</taxon>
        <taxon>Bacillati</taxon>
        <taxon>Actinomycetota</taxon>
        <taxon>Actinomycetes</taxon>
        <taxon>Micrococcales</taxon>
        <taxon>Micrococcaceae</taxon>
        <taxon>Paeniglutamicibacter</taxon>
    </lineage>
</organism>
<proteinExistence type="predicted"/>